<dbReference type="InterPro" id="IPR025737">
    <property type="entry name" value="FApF"/>
</dbReference>
<feature type="chain" id="PRO_5006842801" description="Phenol degradation protein meta" evidence="1">
    <location>
        <begin position="27"/>
        <end position="298"/>
    </location>
</feature>
<organism evidence="2 3">
    <name type="scientific">Pannonibacter phragmitetus</name>
    <dbReference type="NCBI Taxonomy" id="121719"/>
    <lineage>
        <taxon>Bacteria</taxon>
        <taxon>Pseudomonadati</taxon>
        <taxon>Pseudomonadota</taxon>
        <taxon>Alphaproteobacteria</taxon>
        <taxon>Hyphomicrobiales</taxon>
        <taxon>Stappiaceae</taxon>
        <taxon>Pannonibacter</taxon>
    </lineage>
</organism>
<keyword evidence="1" id="KW-0732">Signal</keyword>
<evidence type="ECO:0008006" key="4">
    <source>
        <dbReference type="Google" id="ProtNLM"/>
    </source>
</evidence>
<name>A0A0U3P613_9HYPH</name>
<feature type="signal peptide" evidence="1">
    <location>
        <begin position="1"/>
        <end position="26"/>
    </location>
</feature>
<proteinExistence type="predicted"/>
<gene>
    <name evidence="2" type="ORF">APZ00_20385</name>
</gene>
<evidence type="ECO:0000313" key="2">
    <source>
        <dbReference type="EMBL" id="ALV29110.1"/>
    </source>
</evidence>
<reference evidence="2 3" key="1">
    <citation type="submission" date="2015-10" db="EMBL/GenBank/DDBJ databases">
        <title>The world's first case of liver abscess caused by Pannonibacter phragmitetus.</title>
        <authorList>
            <person name="Ming D."/>
            <person name="Wang M."/>
            <person name="Zhou Y."/>
            <person name="Jiang T."/>
            <person name="Hu S."/>
        </authorList>
    </citation>
    <scope>NUCLEOTIDE SEQUENCE [LARGE SCALE GENOMIC DNA]</scope>
    <source>
        <strain evidence="2 3">31801</strain>
    </source>
</reference>
<dbReference type="Proteomes" id="UP000064921">
    <property type="component" value="Chromosome"/>
</dbReference>
<dbReference type="Pfam" id="PF13557">
    <property type="entry name" value="Phenol_MetA_deg"/>
    <property type="match status" value="1"/>
</dbReference>
<dbReference type="RefSeq" id="WP_058900032.1">
    <property type="nucleotide sequence ID" value="NZ_CP013068.1"/>
</dbReference>
<evidence type="ECO:0000256" key="1">
    <source>
        <dbReference type="SAM" id="SignalP"/>
    </source>
</evidence>
<dbReference type="STRING" id="121719.APZ00_20385"/>
<accession>A0A0U3P613</accession>
<evidence type="ECO:0000313" key="3">
    <source>
        <dbReference type="Proteomes" id="UP000064921"/>
    </source>
</evidence>
<dbReference type="AlphaFoldDB" id="A0A0U3P613"/>
<keyword evidence="3" id="KW-1185">Reference proteome</keyword>
<protein>
    <recommendedName>
        <fullName evidence="4">Phenol degradation protein meta</fullName>
    </recommendedName>
</protein>
<dbReference type="KEGG" id="pphr:APZ00_20385"/>
<sequence>MKKTGIAGRSLFGMMMIALAVGEAGAAENGNTQYSPGSAQFFAAGIPPFPGLYFLSQTSYFHSDRLNNGSGNKIPIDFKVSAIAETMRFLYVSNLDIGGAKVWGQVVVPLVNLDMTLPIGNDTRFGLADVSGTLGLVWHKDKHSFVAGVDVAAPTGLYDSSKFANIGVNHWSVQPTLGYHYTDPQGLEVASTLRFIFNTENNDTKYTSGNEMVIDYAVGWNFDKLKIGAVGYYLQQLTDDSGPTAAADGHRGKGFAIGPSVTYAFNPGLQFSGSWQHDVIAENRAQGDTFWLNFATKF</sequence>
<dbReference type="EMBL" id="CP013068">
    <property type="protein sequence ID" value="ALV29110.1"/>
    <property type="molecule type" value="Genomic_DNA"/>
</dbReference>